<dbReference type="PANTHER" id="PTHR45458:SF3">
    <property type="entry name" value="CHAIN DEHYDROGENASE (ATSC), PUTATIVE-RELATED"/>
    <property type="match status" value="1"/>
</dbReference>
<accession>A0A9W8ZPD9</accession>
<name>A0A9W8ZPD9_9PLEO</name>
<dbReference type="InterPro" id="IPR036291">
    <property type="entry name" value="NAD(P)-bd_dom_sf"/>
</dbReference>
<dbReference type="Pfam" id="PF00106">
    <property type="entry name" value="adh_short"/>
    <property type="match status" value="1"/>
</dbReference>
<evidence type="ECO:0000313" key="2">
    <source>
        <dbReference type="Proteomes" id="UP001140510"/>
    </source>
</evidence>
<dbReference type="Proteomes" id="UP001140510">
    <property type="component" value="Unassembled WGS sequence"/>
</dbReference>
<evidence type="ECO:0000313" key="1">
    <source>
        <dbReference type="EMBL" id="KAJ4411238.1"/>
    </source>
</evidence>
<sequence>MSTYLITGASRGLGFEFVKQTSEDPNNLVIGLVRDKSATEKKVAAEFGDRTNVHILTGDLASYESLKKALAETTKIVGDRGIDYLVASGGYLPLFDAFSPIGSLSDKVEELEKVLTDLNQTNIIGNIHLYNLFLPLVLKGNEKKVITLTSGHADLELINAYDVEVAALYSAFKAALNVIVAKYSAQYKKEGVLFVSISPGVVDVGSFDNLTPEQLQGLSGFFAAIAKYAPDFKGPDKVDDAARVNIALWKKVSIEDGFGGAFVSHFGNKQWV</sequence>
<dbReference type="EMBL" id="JAPEVA010000006">
    <property type="protein sequence ID" value="KAJ4411238.1"/>
    <property type="molecule type" value="Genomic_DNA"/>
</dbReference>
<gene>
    <name evidence="1" type="ORF">N0V91_001614</name>
</gene>
<comment type="caution">
    <text evidence="1">The sequence shown here is derived from an EMBL/GenBank/DDBJ whole genome shotgun (WGS) entry which is preliminary data.</text>
</comment>
<organism evidence="1 2">
    <name type="scientific">Didymella pomorum</name>
    <dbReference type="NCBI Taxonomy" id="749634"/>
    <lineage>
        <taxon>Eukaryota</taxon>
        <taxon>Fungi</taxon>
        <taxon>Dikarya</taxon>
        <taxon>Ascomycota</taxon>
        <taxon>Pezizomycotina</taxon>
        <taxon>Dothideomycetes</taxon>
        <taxon>Pleosporomycetidae</taxon>
        <taxon>Pleosporales</taxon>
        <taxon>Pleosporineae</taxon>
        <taxon>Didymellaceae</taxon>
        <taxon>Didymella</taxon>
    </lineage>
</organism>
<dbReference type="AlphaFoldDB" id="A0A9W8ZPD9"/>
<dbReference type="PRINTS" id="PR00081">
    <property type="entry name" value="GDHRDH"/>
</dbReference>
<proteinExistence type="predicted"/>
<dbReference type="SUPFAM" id="SSF51735">
    <property type="entry name" value="NAD(P)-binding Rossmann-fold domains"/>
    <property type="match status" value="1"/>
</dbReference>
<dbReference type="OrthoDB" id="7289984at2759"/>
<dbReference type="InterPro" id="IPR002347">
    <property type="entry name" value="SDR_fam"/>
</dbReference>
<protein>
    <submittedName>
        <fullName evidence="1">Uncharacterized protein</fullName>
    </submittedName>
</protein>
<dbReference type="Gene3D" id="3.40.50.720">
    <property type="entry name" value="NAD(P)-binding Rossmann-like Domain"/>
    <property type="match status" value="1"/>
</dbReference>
<dbReference type="PANTHER" id="PTHR45458">
    <property type="entry name" value="SHORT-CHAIN DEHYDROGENASE/REDUCTASE SDR"/>
    <property type="match status" value="1"/>
</dbReference>
<reference evidence="1" key="1">
    <citation type="submission" date="2022-10" db="EMBL/GenBank/DDBJ databases">
        <title>Tapping the CABI collections for fungal endophytes: first genome assemblies for Collariella, Neodidymelliopsis, Ascochyta clinopodiicola, Didymella pomorum, Didymosphaeria variabile, Neocosmospora piperis and Neocucurbitaria cava.</title>
        <authorList>
            <person name="Hill R."/>
        </authorList>
    </citation>
    <scope>NUCLEOTIDE SEQUENCE</scope>
    <source>
        <strain evidence="1">IMI 355091</strain>
    </source>
</reference>
<dbReference type="GO" id="GO:0016616">
    <property type="term" value="F:oxidoreductase activity, acting on the CH-OH group of donors, NAD or NADP as acceptor"/>
    <property type="evidence" value="ECO:0007669"/>
    <property type="project" value="TreeGrafter"/>
</dbReference>
<keyword evidence="2" id="KW-1185">Reference proteome</keyword>
<dbReference type="InterPro" id="IPR052184">
    <property type="entry name" value="SDR_enzymes"/>
</dbReference>